<sequence>MVLSTRVVFTIQFTLDIMRSYPYACFGMRNMLGRHHTIQYMVSDPKPIKTTGFTS</sequence>
<proteinExistence type="predicted"/>
<gene>
    <name evidence="1" type="ORF">BECKLFY1418C_GA0070996_102426</name>
</gene>
<name>A0A450WHL2_9GAMM</name>
<organism evidence="1">
    <name type="scientific">Candidatus Kentrum sp. LFY</name>
    <dbReference type="NCBI Taxonomy" id="2126342"/>
    <lineage>
        <taxon>Bacteria</taxon>
        <taxon>Pseudomonadati</taxon>
        <taxon>Pseudomonadota</taxon>
        <taxon>Gammaproteobacteria</taxon>
        <taxon>Candidatus Kentrum</taxon>
    </lineage>
</organism>
<dbReference type="EMBL" id="CAADFN010000024">
    <property type="protein sequence ID" value="VFK16540.1"/>
    <property type="molecule type" value="Genomic_DNA"/>
</dbReference>
<dbReference type="AlphaFoldDB" id="A0A450WHL2"/>
<reference evidence="1" key="1">
    <citation type="submission" date="2019-02" db="EMBL/GenBank/DDBJ databases">
        <authorList>
            <person name="Gruber-Vodicka R. H."/>
            <person name="Seah K. B. B."/>
        </authorList>
    </citation>
    <scope>NUCLEOTIDE SEQUENCE</scope>
    <source>
        <strain evidence="1">BECK_BY7</strain>
    </source>
</reference>
<accession>A0A450WHL2</accession>
<protein>
    <submittedName>
        <fullName evidence="1">Uncharacterized protein</fullName>
    </submittedName>
</protein>
<evidence type="ECO:0000313" key="1">
    <source>
        <dbReference type="EMBL" id="VFK16540.1"/>
    </source>
</evidence>